<organism evidence="2 3">
    <name type="scientific">Nocardioides aromaticivorans</name>
    <dbReference type="NCBI Taxonomy" id="200618"/>
    <lineage>
        <taxon>Bacteria</taxon>
        <taxon>Bacillati</taxon>
        <taxon>Actinomycetota</taxon>
        <taxon>Actinomycetes</taxon>
        <taxon>Propionibacteriales</taxon>
        <taxon>Nocardioidaceae</taxon>
        <taxon>Nocardioides</taxon>
    </lineage>
</organism>
<protein>
    <recommendedName>
        <fullName evidence="4">Lipoprotein</fullName>
    </recommendedName>
</protein>
<dbReference type="RefSeq" id="WP_179647536.1">
    <property type="nucleotide sequence ID" value="NZ_JACBZM010000001.1"/>
</dbReference>
<dbReference type="PROSITE" id="PS51257">
    <property type="entry name" value="PROKAR_LIPOPROTEIN"/>
    <property type="match status" value="1"/>
</dbReference>
<gene>
    <name evidence="2" type="ORF">BJ993_000384</name>
</gene>
<proteinExistence type="predicted"/>
<accession>A0A7Z0CJQ5</accession>
<sequence length="168" mass="18306">MIVLRPLLVLALLALSGCSHESDHVDSARPEPAEGFGRRALGAIDAATSCAALQAAWDEYLDSATRASVARRVPCTRRVLATRHEVVEVLRYDGGIFFELPEGVSGAGVHRVVLEPTDRSEVDSFPLSDFLDDGWYVVTEDGRRRLLNPAIVALDECLAQQDECRMAG</sequence>
<keyword evidence="1" id="KW-0732">Signal</keyword>
<evidence type="ECO:0008006" key="4">
    <source>
        <dbReference type="Google" id="ProtNLM"/>
    </source>
</evidence>
<name>A0A7Z0CJQ5_9ACTN</name>
<dbReference type="AlphaFoldDB" id="A0A7Z0CJQ5"/>
<reference evidence="2 3" key="1">
    <citation type="submission" date="2020-07" db="EMBL/GenBank/DDBJ databases">
        <title>Sequencing the genomes of 1000 actinobacteria strains.</title>
        <authorList>
            <person name="Klenk H.-P."/>
        </authorList>
    </citation>
    <scope>NUCLEOTIDE SEQUENCE [LARGE SCALE GENOMIC DNA]</scope>
    <source>
        <strain evidence="2 3">DSM 15131</strain>
    </source>
</reference>
<evidence type="ECO:0000256" key="1">
    <source>
        <dbReference type="SAM" id="SignalP"/>
    </source>
</evidence>
<dbReference type="Proteomes" id="UP000562045">
    <property type="component" value="Unassembled WGS sequence"/>
</dbReference>
<evidence type="ECO:0000313" key="3">
    <source>
        <dbReference type="Proteomes" id="UP000562045"/>
    </source>
</evidence>
<evidence type="ECO:0000313" key="2">
    <source>
        <dbReference type="EMBL" id="NYI43304.1"/>
    </source>
</evidence>
<feature type="signal peptide" evidence="1">
    <location>
        <begin position="1"/>
        <end position="21"/>
    </location>
</feature>
<dbReference type="EMBL" id="JACBZM010000001">
    <property type="protein sequence ID" value="NYI43304.1"/>
    <property type="molecule type" value="Genomic_DNA"/>
</dbReference>
<feature type="chain" id="PRO_5030930769" description="Lipoprotein" evidence="1">
    <location>
        <begin position="22"/>
        <end position="168"/>
    </location>
</feature>
<comment type="caution">
    <text evidence="2">The sequence shown here is derived from an EMBL/GenBank/DDBJ whole genome shotgun (WGS) entry which is preliminary data.</text>
</comment>